<evidence type="ECO:0000313" key="5">
    <source>
        <dbReference type="Proteomes" id="UP000887578"/>
    </source>
</evidence>
<organism evidence="5 6">
    <name type="scientific">Panagrolaimus davidi</name>
    <dbReference type="NCBI Taxonomy" id="227884"/>
    <lineage>
        <taxon>Eukaryota</taxon>
        <taxon>Metazoa</taxon>
        <taxon>Ecdysozoa</taxon>
        <taxon>Nematoda</taxon>
        <taxon>Chromadorea</taxon>
        <taxon>Rhabditida</taxon>
        <taxon>Tylenchina</taxon>
        <taxon>Panagrolaimomorpha</taxon>
        <taxon>Panagrolaimoidea</taxon>
        <taxon>Panagrolaimidae</taxon>
        <taxon>Panagrolaimus</taxon>
    </lineage>
</organism>
<dbReference type="Proteomes" id="UP000887578">
    <property type="component" value="Unplaced"/>
</dbReference>
<keyword evidence="5" id="KW-1185">Reference proteome</keyword>
<evidence type="ECO:0000256" key="2">
    <source>
        <dbReference type="ARBA" id="ARBA00022448"/>
    </source>
</evidence>
<name>A0A914PIB5_9BILA</name>
<dbReference type="InterPro" id="IPR016024">
    <property type="entry name" value="ARM-type_fold"/>
</dbReference>
<keyword evidence="3" id="KW-0653">Protein transport</keyword>
<dbReference type="Gene3D" id="1.25.10.10">
    <property type="entry name" value="Leucine-rich Repeat Variant"/>
    <property type="match status" value="3"/>
</dbReference>
<dbReference type="AlphaFoldDB" id="A0A914PIB5"/>
<reference evidence="6" key="1">
    <citation type="submission" date="2022-11" db="UniProtKB">
        <authorList>
            <consortium name="WormBaseParasite"/>
        </authorList>
    </citation>
    <scope>IDENTIFICATION</scope>
</reference>
<protein>
    <submittedName>
        <fullName evidence="6">Uncharacterized protein</fullName>
    </submittedName>
</protein>
<accession>A0A914PIB5</accession>
<evidence type="ECO:0000313" key="6">
    <source>
        <dbReference type="WBParaSite" id="PDA_v2.g14517.t1"/>
    </source>
</evidence>
<evidence type="ECO:0000256" key="4">
    <source>
        <dbReference type="PROSITE-ProRule" id="PRU00259"/>
    </source>
</evidence>
<dbReference type="SMART" id="SM00185">
    <property type="entry name" value="ARM"/>
    <property type="match status" value="9"/>
</dbReference>
<dbReference type="GO" id="GO:0015031">
    <property type="term" value="P:protein transport"/>
    <property type="evidence" value="ECO:0007669"/>
    <property type="project" value="UniProtKB-KW"/>
</dbReference>
<sequence length="574" mass="63524">MDSSSILSFPVSEVDLRNDIIKKLNEIIDYFEQENIQTIPSNNEMIKFAVNQISNVDIEICSKALHALMEITYKGKNYIQVVIDAGGIEPLRGCLKSENQMLVCFATYTLHKVTNGTVEHKEAVVNARIIPILIQLLTSSDDHISSQAMATISNLLVCESGKFVEVVVEAGAIENIVKLLESENSFIIFKAVVSLIFSKYTEEIIRAGAIPALFEILELSEDDDTCAVTEQLLATLAEVDDSIVIDSLDILLSENWMICKHAARILSLIAQDSPNNINLMIKNGVIQKIVQLFQSSDVNRQKAGGFLVIWIADNEEHIQPIIDAGIIPCLVRLLENGEQQNTVHLFHKTDIFDFSKSDICDIAASDICMIALGNSEQKELVIQSGCIPLLIKLLKSTNQDVRHSAINAILGISECSTIEQKQVLIDDGILPFVVELLLDPKLCQLSTEVLANIAKKDIAQVQAIIDANAIPSLIKVLDSPDPDSRESAALVFYFMTCAMDETYNYVVTKTKALPYLVKILEMNDINDYTIVLPMLVNITFGSDEDVEDVVNANTIPSIVKFLGTSETLLKKFFQ</sequence>
<feature type="repeat" description="ARM" evidence="4">
    <location>
        <begin position="128"/>
        <end position="172"/>
    </location>
</feature>
<evidence type="ECO:0000256" key="3">
    <source>
        <dbReference type="ARBA" id="ARBA00022927"/>
    </source>
</evidence>
<keyword evidence="2" id="KW-0813">Transport</keyword>
<dbReference type="PROSITE" id="PS50176">
    <property type="entry name" value="ARM_REPEAT"/>
    <property type="match status" value="1"/>
</dbReference>
<dbReference type="SUPFAM" id="SSF48371">
    <property type="entry name" value="ARM repeat"/>
    <property type="match status" value="1"/>
</dbReference>
<dbReference type="InterPro" id="IPR011989">
    <property type="entry name" value="ARM-like"/>
</dbReference>
<proteinExistence type="inferred from homology"/>
<evidence type="ECO:0000256" key="1">
    <source>
        <dbReference type="ARBA" id="ARBA00010394"/>
    </source>
</evidence>
<comment type="similarity">
    <text evidence="1">Belongs to the importin alpha family.</text>
</comment>
<dbReference type="PANTHER" id="PTHR23316">
    <property type="entry name" value="IMPORTIN ALPHA"/>
    <property type="match status" value="1"/>
</dbReference>
<dbReference type="WBParaSite" id="PDA_v2.g14517.t1">
    <property type="protein sequence ID" value="PDA_v2.g14517.t1"/>
    <property type="gene ID" value="PDA_v2.g14517"/>
</dbReference>
<dbReference type="Pfam" id="PF00514">
    <property type="entry name" value="Arm"/>
    <property type="match status" value="3"/>
</dbReference>
<dbReference type="InterPro" id="IPR000225">
    <property type="entry name" value="Armadillo"/>
</dbReference>